<evidence type="ECO:0000259" key="3">
    <source>
        <dbReference type="Pfam" id="PF07564"/>
    </source>
</evidence>
<dbReference type="Pfam" id="PF07564">
    <property type="entry name" value="DUF1542"/>
    <property type="match status" value="1"/>
</dbReference>
<dbReference type="KEGG" id="apal:BN85405220"/>
<dbReference type="HOGENOM" id="CLU_240199_0_0_14"/>
<feature type="coiled-coil region" evidence="1">
    <location>
        <begin position="719"/>
        <end position="762"/>
    </location>
</feature>
<dbReference type="InterPro" id="IPR011439">
    <property type="entry name" value="DUF1542"/>
</dbReference>
<keyword evidence="2" id="KW-0472">Membrane</keyword>
<evidence type="ECO:0000313" key="4">
    <source>
        <dbReference type="EMBL" id="CCV64099.1"/>
    </source>
</evidence>
<gene>
    <name evidence="4" type="ORF">BN85405220</name>
</gene>
<evidence type="ECO:0000256" key="1">
    <source>
        <dbReference type="SAM" id="Coils"/>
    </source>
</evidence>
<accession>U4KK84</accession>
<keyword evidence="2" id="KW-1133">Transmembrane helix</keyword>
<keyword evidence="5" id="KW-1185">Reference proteome</keyword>
<proteinExistence type="predicted"/>
<keyword evidence="2" id="KW-0812">Transmembrane</keyword>
<feature type="transmembrane region" description="Helical" evidence="2">
    <location>
        <begin position="1690"/>
        <end position="1711"/>
    </location>
</feature>
<dbReference type="RefSeq" id="WP_026657492.1">
    <property type="nucleotide sequence ID" value="NC_022538.1"/>
</dbReference>
<evidence type="ECO:0000313" key="5">
    <source>
        <dbReference type="Proteomes" id="UP000032740"/>
    </source>
</evidence>
<organism evidence="4 5">
    <name type="scientific">Alteracholeplasma palmae (strain ATCC 49389 / J233)</name>
    <name type="common">Acholeplasma palmae</name>
    <dbReference type="NCBI Taxonomy" id="1318466"/>
    <lineage>
        <taxon>Bacteria</taxon>
        <taxon>Bacillati</taxon>
        <taxon>Mycoplasmatota</taxon>
        <taxon>Mollicutes</taxon>
        <taxon>Acholeplasmatales</taxon>
        <taxon>Acholeplasmataceae</taxon>
        <taxon>Acholeplasma</taxon>
    </lineage>
</organism>
<reference evidence="4 5" key="1">
    <citation type="journal article" date="2013" name="J. Mol. Microbiol. Biotechnol.">
        <title>Analysis of the Complete Genomes of Acholeplasma brassicae , A. palmae and A. laidlawii and Their Comparison to the Obligate Parasites from ' Candidatus Phytoplasma'.</title>
        <authorList>
            <person name="Kube M."/>
            <person name="Siewert C."/>
            <person name="Migdoll A.M."/>
            <person name="Duduk B."/>
            <person name="Holz S."/>
            <person name="Rabus R."/>
            <person name="Seemuller E."/>
            <person name="Mitrovic J."/>
            <person name="Muller I."/>
            <person name="Buttner C."/>
            <person name="Reinhardt R."/>
        </authorList>
    </citation>
    <scope>NUCLEOTIDE SEQUENCE [LARGE SCALE GENOMIC DNA]</scope>
    <source>
        <strain evidence="4 5">J233</strain>
    </source>
</reference>
<sequence>MNRKIVNNTKTMLFIFMIIIIGISVLIYPSSSRKKQTGYFENQLIDDWNSQQLNAIVQGMPPLGNRIENPHIRYNSTASTIPSWRIDATNDVFSGTTQNVRISNSSTTNNFRNLQGFSSFRLISDNQSGVFSSKSVGTVPSSGSNAAFYLLAQTAKLVPGKKYYFKAELSSALGSNRVALNIYPGTQTAGNGILATTNETITGDQSQYYELEFVAPQENVTLSIRHIRRNTDATLRIHQVGFYLEDDYILQNDLNDLFQTLELKNLKLDTLTSINEKIASIQNRLTNNPNLYSPEVKKYVEDALVTAINQRDQFVNIYNKIDSAYTDDTKQNLKPEINQEYLNNLLNDINQVTNEAFKNDFIQKYTELNRIYELRKEGQSRKEEYALIAEEKKKQIDLLNYLTDEEKQNYKDRITDELDKFNKSIDESKQMSDYDTIENEFNTNVGNIVSKASDIEKVRAKAESLSQMIRQLENLSNDEKADHLEQIRITRNQAIGNIKNAENANQITEAFQNGITKLEDVFLKANQISAKNELEVLASKETIKIENLKSIDEDKIKTYLKDIKDKLEDAITSISEANTKEEVLNFKETAKPKIILITLNATKENAKFELEEYAKDKTTEPFSTELSKIISDYQTEIDKITDIDDVEDKVNEAKKAIDLQVEKEKSVNDLEKIILEIKTKIDQEGNFSHLTQEEKDDYKASLDALLEERKKDIYSKTTIDDVKTEKELIEKELQEILLNVGKQNAKKNLEKIKNSHENLITDLKLSPERTADYEGLLSDAVTNAETAINRRTNQDTVDYEEENGIKNLNKILLDAQKESYSKKLDEALALHLGELEGLTNLGETKAEFEAALRKVVTDAKEEINNQDTLEDVITIYDKAIRDLLREYRSAEQQNSGEYSNAKTSYQSDLAAKAQAMKDIINSMNYLGDKKAGYTPKIDQIVTDGNAAMDALEGEDKALLRQEYNNAVQKLEEQLLDARIENEKGRSIESITNRYAQAINVLKTVSPLTEKQEAEHKATLDKALSDGISAIGELKSLAEIAAKREEIITEIDKVYPRAHRDKSYNEVMNTYNYVNDQIDNVLTHLSDDRKNALKQETLVIITNLKEDIDAEPTIEAAHQLALSKINELNKILLDGKLENQNEIQIKKDELIAALNKKASDAIAQIEGYDSLTPGEKKRFIEEEIERIKLSGIKQIENAATYEEAIQIHDEKVKQIDEVLLNAKRENAYGEIEEHVLDLLDGGSISQEVARIVVENFYEISQETDYVKIDEIVEKTKKLLTETILSEILETQKYVKEQLESYAKDPNLDAIKDIIEQKMNEVDQHNYNSPSEVNGIIEEGKKLIDEHFKSLVDEVKDKVRKELEEVAYKPISPENKEIIEEQANKVDIDNYDKPDIIEEIINEGKDKINNQNKEELEKAKEDVKKELEEHASKPITEEEKEIIEEHVNKIDDKNYSDKESVDKIIQDGKEALDKQKAIDAVKKVYEEKKNTGFYKGEDLKAIEDIYYKAVEDITKATDNIRAIRQEAINNLNNIKVKEVTTGDFSYGNGNIEYKDGSPKVITSIMNQEGMLAGTQIKIEVGNLTKDKIKELENLIKSNNLDLLSNKKIIAKYNISLMTQDGIIITEFEGRYEVRILLTKDMRNIEKPIVFHQGTELKILNTKLESGWLIFETEHFSEFYLMEESKTNMLDNLLDYIIILLSVTILIEILIILIKKRRKYIRNIQ</sequence>
<dbReference type="EMBL" id="FO681347">
    <property type="protein sequence ID" value="CCV64099.1"/>
    <property type="molecule type" value="Genomic_DNA"/>
</dbReference>
<evidence type="ECO:0000256" key="2">
    <source>
        <dbReference type="SAM" id="Phobius"/>
    </source>
</evidence>
<dbReference type="Proteomes" id="UP000032740">
    <property type="component" value="Chromosome"/>
</dbReference>
<dbReference type="STRING" id="1318466.BN85405220"/>
<name>U4KK84_ALTPJ</name>
<protein>
    <recommendedName>
        <fullName evidence="3">DUF1542 domain-containing protein</fullName>
    </recommendedName>
</protein>
<feature type="transmembrane region" description="Helical" evidence="2">
    <location>
        <begin position="12"/>
        <end position="30"/>
    </location>
</feature>
<feature type="coiled-coil region" evidence="1">
    <location>
        <begin position="455"/>
        <end position="504"/>
    </location>
</feature>
<keyword evidence="1" id="KW-0175">Coiled coil</keyword>
<feature type="domain" description="DUF1542" evidence="3">
    <location>
        <begin position="455"/>
        <end position="521"/>
    </location>
</feature>